<dbReference type="PANTHER" id="PTHR47723">
    <property type="entry name" value="OS05G0353850 PROTEIN"/>
    <property type="match status" value="1"/>
</dbReference>
<dbReference type="GO" id="GO:0003676">
    <property type="term" value="F:nucleic acid binding"/>
    <property type="evidence" value="ECO:0007669"/>
    <property type="project" value="InterPro"/>
</dbReference>
<dbReference type="InterPro" id="IPR044730">
    <property type="entry name" value="RNase_H-like_dom_plant"/>
</dbReference>
<evidence type="ECO:0000313" key="2">
    <source>
        <dbReference type="EMBL" id="KAK7826622.1"/>
    </source>
</evidence>
<proteinExistence type="predicted"/>
<dbReference type="AlphaFoldDB" id="A0AAW0JI29"/>
<accession>A0AAW0JI29</accession>
<evidence type="ECO:0000259" key="1">
    <source>
        <dbReference type="Pfam" id="PF13456"/>
    </source>
</evidence>
<dbReference type="Gene3D" id="3.30.420.10">
    <property type="entry name" value="Ribonuclease H-like superfamily/Ribonuclease H"/>
    <property type="match status" value="1"/>
</dbReference>
<protein>
    <recommendedName>
        <fullName evidence="1">RNase H type-1 domain-containing protein</fullName>
    </recommendedName>
</protein>
<dbReference type="InterPro" id="IPR002156">
    <property type="entry name" value="RNaseH_domain"/>
</dbReference>
<dbReference type="SUPFAM" id="SSF53098">
    <property type="entry name" value="Ribonuclease H-like"/>
    <property type="match status" value="1"/>
</dbReference>
<dbReference type="Proteomes" id="UP000237347">
    <property type="component" value="Unassembled WGS sequence"/>
</dbReference>
<dbReference type="PANTHER" id="PTHR47723:SF21">
    <property type="entry name" value="POLYNUCLEOTIDYL TRANSFERASE, RIBONUCLEASE H-LIKE SUPERFAMILY PROTEIN"/>
    <property type="match status" value="1"/>
</dbReference>
<reference evidence="2 3" key="1">
    <citation type="journal article" date="2018" name="Sci. Data">
        <title>The draft genome sequence of cork oak.</title>
        <authorList>
            <person name="Ramos A.M."/>
            <person name="Usie A."/>
            <person name="Barbosa P."/>
            <person name="Barros P.M."/>
            <person name="Capote T."/>
            <person name="Chaves I."/>
            <person name="Simoes F."/>
            <person name="Abreu I."/>
            <person name="Carrasquinho I."/>
            <person name="Faro C."/>
            <person name="Guimaraes J.B."/>
            <person name="Mendonca D."/>
            <person name="Nobrega F."/>
            <person name="Rodrigues L."/>
            <person name="Saibo N.J.M."/>
            <person name="Varela M.C."/>
            <person name="Egas C."/>
            <person name="Matos J."/>
            <person name="Miguel C.M."/>
            <person name="Oliveira M.M."/>
            <person name="Ricardo C.P."/>
            <person name="Goncalves S."/>
        </authorList>
    </citation>
    <scope>NUCLEOTIDE SEQUENCE [LARGE SCALE GENOMIC DNA]</scope>
    <source>
        <strain evidence="3">cv. HL8</strain>
    </source>
</reference>
<dbReference type="InterPro" id="IPR036397">
    <property type="entry name" value="RNaseH_sf"/>
</dbReference>
<sequence>MLLQWAVQYLEEFQAANELLPNFQEPVQFVQRWNSPPISVFKFNVDGAVFAKLNSVGVGVIVRDWNGHFVAATCRKIHAPLGPLEAEAKAVEFGLQFAKQLGITDLILESDSLIVSRALNLSFSAPVSIDAVIMGIGKASLEFNNVGFSHVKRNANIPSHLLAKYAMGIVDQCLWMKYCPGFLELAILHDVNDIVV</sequence>
<feature type="domain" description="RNase H type-1" evidence="1">
    <location>
        <begin position="44"/>
        <end position="166"/>
    </location>
</feature>
<organism evidence="2 3">
    <name type="scientific">Quercus suber</name>
    <name type="common">Cork oak</name>
    <dbReference type="NCBI Taxonomy" id="58331"/>
    <lineage>
        <taxon>Eukaryota</taxon>
        <taxon>Viridiplantae</taxon>
        <taxon>Streptophyta</taxon>
        <taxon>Embryophyta</taxon>
        <taxon>Tracheophyta</taxon>
        <taxon>Spermatophyta</taxon>
        <taxon>Magnoliopsida</taxon>
        <taxon>eudicotyledons</taxon>
        <taxon>Gunneridae</taxon>
        <taxon>Pentapetalae</taxon>
        <taxon>rosids</taxon>
        <taxon>fabids</taxon>
        <taxon>Fagales</taxon>
        <taxon>Fagaceae</taxon>
        <taxon>Quercus</taxon>
    </lineage>
</organism>
<dbReference type="GO" id="GO:0004523">
    <property type="term" value="F:RNA-DNA hybrid ribonuclease activity"/>
    <property type="evidence" value="ECO:0007669"/>
    <property type="project" value="InterPro"/>
</dbReference>
<dbReference type="Pfam" id="PF13456">
    <property type="entry name" value="RVT_3"/>
    <property type="match status" value="1"/>
</dbReference>
<dbReference type="CDD" id="cd06222">
    <property type="entry name" value="RNase_H_like"/>
    <property type="match status" value="1"/>
</dbReference>
<name>A0AAW0JI29_QUESU</name>
<evidence type="ECO:0000313" key="3">
    <source>
        <dbReference type="Proteomes" id="UP000237347"/>
    </source>
</evidence>
<dbReference type="InterPro" id="IPR053151">
    <property type="entry name" value="RNase_H-like"/>
</dbReference>
<dbReference type="EMBL" id="PKMF04000542">
    <property type="protein sequence ID" value="KAK7826622.1"/>
    <property type="molecule type" value="Genomic_DNA"/>
</dbReference>
<comment type="caution">
    <text evidence="2">The sequence shown here is derived from an EMBL/GenBank/DDBJ whole genome shotgun (WGS) entry which is preliminary data.</text>
</comment>
<dbReference type="InterPro" id="IPR012337">
    <property type="entry name" value="RNaseH-like_sf"/>
</dbReference>
<gene>
    <name evidence="2" type="ORF">CFP56_032041</name>
</gene>
<keyword evidence="3" id="KW-1185">Reference proteome</keyword>